<evidence type="ECO:0000313" key="4">
    <source>
        <dbReference type="Proteomes" id="UP000628463"/>
    </source>
</evidence>
<feature type="transmembrane region" description="Helical" evidence="2">
    <location>
        <begin position="111"/>
        <end position="132"/>
    </location>
</feature>
<comment type="caution">
    <text evidence="3">The sequence shown here is derived from an EMBL/GenBank/DDBJ whole genome shotgun (WGS) entry which is preliminary data.</text>
</comment>
<reference evidence="3 4" key="1">
    <citation type="submission" date="2020-08" db="EMBL/GenBank/DDBJ databases">
        <title>Genome public.</title>
        <authorList>
            <person name="Liu C."/>
            <person name="Sun Q."/>
        </authorList>
    </citation>
    <scope>NUCLEOTIDE SEQUENCE [LARGE SCALE GENOMIC DNA]</scope>
    <source>
        <strain evidence="3 4">NSJ-43</strain>
    </source>
</reference>
<keyword evidence="2" id="KW-0472">Membrane</keyword>
<keyword evidence="1" id="KW-0175">Coiled coil</keyword>
<keyword evidence="2" id="KW-0812">Transmembrane</keyword>
<organism evidence="3 4">
    <name type="scientific">Lachnospira hominis</name>
    <name type="common">ex Liu et al. 2021</name>
    <dbReference type="NCBI Taxonomy" id="2763051"/>
    <lineage>
        <taxon>Bacteria</taxon>
        <taxon>Bacillati</taxon>
        <taxon>Bacillota</taxon>
        <taxon>Clostridia</taxon>
        <taxon>Lachnospirales</taxon>
        <taxon>Lachnospiraceae</taxon>
        <taxon>Lachnospira</taxon>
    </lineage>
</organism>
<protein>
    <recommendedName>
        <fullName evidence="5">ABC transporter permease</fullName>
    </recommendedName>
</protein>
<dbReference type="EMBL" id="JACOPD010000008">
    <property type="protein sequence ID" value="MBC5681571.1"/>
    <property type="molecule type" value="Genomic_DNA"/>
</dbReference>
<feature type="transmembrane region" description="Helical" evidence="2">
    <location>
        <begin position="12"/>
        <end position="32"/>
    </location>
</feature>
<keyword evidence="2" id="KW-1133">Transmembrane helix</keyword>
<feature type="transmembrane region" description="Helical" evidence="2">
    <location>
        <begin position="44"/>
        <end position="63"/>
    </location>
</feature>
<dbReference type="Pfam" id="PF06541">
    <property type="entry name" value="ABC_trans_CmpB"/>
    <property type="match status" value="1"/>
</dbReference>
<evidence type="ECO:0000256" key="2">
    <source>
        <dbReference type="SAM" id="Phobius"/>
    </source>
</evidence>
<dbReference type="InterPro" id="IPR010540">
    <property type="entry name" value="CmpB_TMEM229"/>
</dbReference>
<feature type="transmembrane region" description="Helical" evidence="2">
    <location>
        <begin position="144"/>
        <end position="166"/>
    </location>
</feature>
<feature type="transmembrane region" description="Helical" evidence="2">
    <location>
        <begin position="69"/>
        <end position="90"/>
    </location>
</feature>
<evidence type="ECO:0000313" key="3">
    <source>
        <dbReference type="EMBL" id="MBC5681571.1"/>
    </source>
</evidence>
<feature type="coiled-coil region" evidence="1">
    <location>
        <begin position="179"/>
        <end position="239"/>
    </location>
</feature>
<dbReference type="Proteomes" id="UP000628463">
    <property type="component" value="Unassembled WGS sequence"/>
</dbReference>
<evidence type="ECO:0000256" key="1">
    <source>
        <dbReference type="SAM" id="Coils"/>
    </source>
</evidence>
<accession>A0ABR7G4A3</accession>
<keyword evidence="4" id="KW-1185">Reference proteome</keyword>
<proteinExistence type="predicted"/>
<gene>
    <name evidence="3" type="ORF">H8S01_11475</name>
</gene>
<dbReference type="RefSeq" id="WP_021866352.1">
    <property type="nucleotide sequence ID" value="NZ_JACOPD010000008.1"/>
</dbReference>
<sequence length="268" mass="30460">MEGYYTIERWLAFFFIYSFLGWCIESTIVSVSKRKLTNRGFLKGPMLPLYGFGALTIIISTLMVADNAVLVYICGMIAATALEYVTGAAMEAIFNMKYWDYSDKKFNIHGYICLKSSLFWGFLSVVLVMVIHVPIAEFIDSLDIRILTAVLLVIIVIAATDTVFAFKKALDYQKLLAYESMIKKELSEISERLAEAKEAFTEKATAKQIEYFSNQEQKVERLRLELDAAKEKAGKLHKSLLKSFPSASSKRFGEAFEEIKKYVSTKKQ</sequence>
<name>A0ABR7G4A3_9FIRM</name>
<evidence type="ECO:0008006" key="5">
    <source>
        <dbReference type="Google" id="ProtNLM"/>
    </source>
</evidence>